<proteinExistence type="predicted"/>
<dbReference type="EMBL" id="JABBXD010000008">
    <property type="protein sequence ID" value="MBD3586723.1"/>
    <property type="molecule type" value="Genomic_DNA"/>
</dbReference>
<evidence type="ECO:0000313" key="2">
    <source>
        <dbReference type="EMBL" id="MBD3586723.1"/>
    </source>
</evidence>
<dbReference type="PROSITE" id="PS51257">
    <property type="entry name" value="PROKAR_LIPOPROTEIN"/>
    <property type="match status" value="1"/>
</dbReference>
<feature type="chain" id="PRO_5046697566" description="PorT family protein" evidence="1">
    <location>
        <begin position="22"/>
        <end position="97"/>
    </location>
</feature>
<keyword evidence="1" id="KW-0732">Signal</keyword>
<organism evidence="2 3">
    <name type="scientific">Salinimonas profundi</name>
    <dbReference type="NCBI Taxonomy" id="2729140"/>
    <lineage>
        <taxon>Bacteria</taxon>
        <taxon>Pseudomonadati</taxon>
        <taxon>Pseudomonadota</taxon>
        <taxon>Gammaproteobacteria</taxon>
        <taxon>Alteromonadales</taxon>
        <taxon>Alteromonadaceae</taxon>
        <taxon>Alteromonas/Salinimonas group</taxon>
        <taxon>Salinimonas</taxon>
    </lineage>
</organism>
<dbReference type="RefSeq" id="WP_191025918.1">
    <property type="nucleotide sequence ID" value="NZ_JABBXD010000008.1"/>
</dbReference>
<accession>A0ABR8LMY9</accession>
<comment type="caution">
    <text evidence="2">The sequence shown here is derived from an EMBL/GenBank/DDBJ whole genome shotgun (WGS) entry which is preliminary data.</text>
</comment>
<protein>
    <recommendedName>
        <fullName evidence="4">PorT family protein</fullName>
    </recommendedName>
</protein>
<evidence type="ECO:0000256" key="1">
    <source>
        <dbReference type="SAM" id="SignalP"/>
    </source>
</evidence>
<keyword evidence="3" id="KW-1185">Reference proteome</keyword>
<evidence type="ECO:0000313" key="3">
    <source>
        <dbReference type="Proteomes" id="UP000624419"/>
    </source>
</evidence>
<sequence length="97" mass="10119">MKNLHLFTMVLATSFSCTALAQIPAADEQETASRISVGIGGGAMFSGLGANVAWTSPTDLKYVSAGCTAQKECGLGIGWIKTDLFDSTSNKHGMAFI</sequence>
<name>A0ABR8LMY9_9ALTE</name>
<evidence type="ECO:0008006" key="4">
    <source>
        <dbReference type="Google" id="ProtNLM"/>
    </source>
</evidence>
<dbReference type="Proteomes" id="UP000624419">
    <property type="component" value="Unassembled WGS sequence"/>
</dbReference>
<gene>
    <name evidence="2" type="ORF">HHX48_13325</name>
</gene>
<feature type="signal peptide" evidence="1">
    <location>
        <begin position="1"/>
        <end position="21"/>
    </location>
</feature>
<reference evidence="2 3" key="1">
    <citation type="submission" date="2020-04" db="EMBL/GenBank/DDBJ databases">
        <title>Salinimonas sp. HHU 13199.</title>
        <authorList>
            <person name="Cui X."/>
            <person name="Zhang D."/>
        </authorList>
    </citation>
    <scope>NUCLEOTIDE SEQUENCE [LARGE SCALE GENOMIC DNA]</scope>
    <source>
        <strain evidence="2 3">HHU 13199</strain>
    </source>
</reference>